<feature type="transmembrane region" description="Helical" evidence="1">
    <location>
        <begin position="247"/>
        <end position="268"/>
    </location>
</feature>
<feature type="transmembrane region" description="Helical" evidence="1">
    <location>
        <begin position="191"/>
        <end position="214"/>
    </location>
</feature>
<feature type="transmembrane region" description="Helical" evidence="1">
    <location>
        <begin position="33"/>
        <end position="59"/>
    </location>
</feature>
<protein>
    <recommendedName>
        <fullName evidence="4">Oligosaccharide repeat unit polymerase</fullName>
    </recommendedName>
</protein>
<gene>
    <name evidence="2" type="ORF">AH67_07580</name>
</gene>
<evidence type="ECO:0000256" key="1">
    <source>
        <dbReference type="SAM" id="Phobius"/>
    </source>
</evidence>
<dbReference type="HOGENOM" id="CLU_985771_0_0_11"/>
<dbReference type="EMBL" id="CP007457">
    <property type="protein sequence ID" value="AIZ17096.1"/>
    <property type="molecule type" value="Genomic_DNA"/>
</dbReference>
<proteinExistence type="predicted"/>
<feature type="transmembrane region" description="Helical" evidence="1">
    <location>
        <begin position="5"/>
        <end position="21"/>
    </location>
</feature>
<feature type="transmembrane region" description="Helical" evidence="1">
    <location>
        <begin position="221"/>
        <end position="241"/>
    </location>
</feature>
<evidence type="ECO:0000313" key="2">
    <source>
        <dbReference type="EMBL" id="AIZ17096.1"/>
    </source>
</evidence>
<name>A0A0A7IAN3_9BIFI</name>
<reference evidence="2 3" key="1">
    <citation type="journal article" date="2015" name="Genome Announc.">
        <title>Bifidobacterium pseudolongum Strain PV8-2, Isolated from a Stool Sample of an Anemic Kenyan Infant.</title>
        <authorList>
            <person name="Vazquez-Gutierrez P."/>
            <person name="Lacroix C."/>
            <person name="Chassard C."/>
            <person name="Klumpp J."/>
            <person name="Stevens M.J."/>
            <person name="Jans C."/>
        </authorList>
    </citation>
    <scope>NUCLEOTIDE SEQUENCE [LARGE SCALE GENOMIC DNA]</scope>
    <source>
        <strain evidence="2 3">PV8-2</strain>
    </source>
</reference>
<evidence type="ECO:0008006" key="4">
    <source>
        <dbReference type="Google" id="ProtNLM"/>
    </source>
</evidence>
<keyword evidence="3" id="KW-1185">Reference proteome</keyword>
<sequence length="282" mass="32137">MHVVIVAVAIFYTMYTAFLLVSDNGNKRYLFELISLLILLLLNNSRGYVVFCVFVWVLMTVAFRGYKLRNLKISTVLVSIAAIIVVIYFISIMGNVRSGVNWNDCSYIERIAFFDNYPNWMPKHFMWTYSYGTSPLANLNLNLENYAGSMDTKALMYSFLPEQISGSYISNHLAISYVVLHLNAASGFVNFAYAGGVYGMFIAFLVMLLYFTVVKLILKHFIVLETFGNAVLCFLVTSLIFFNVFTTSALCYIPMFLLIASVYLNWLFKCNKVTVDYVTQLS</sequence>
<dbReference type="AlphaFoldDB" id="A0A0A7IAN3"/>
<feature type="transmembrane region" description="Helical" evidence="1">
    <location>
        <begin position="71"/>
        <end position="93"/>
    </location>
</feature>
<evidence type="ECO:0000313" key="3">
    <source>
        <dbReference type="Proteomes" id="UP000030636"/>
    </source>
</evidence>
<dbReference type="KEGG" id="bpsp:AH67_07580"/>
<dbReference type="Proteomes" id="UP000030636">
    <property type="component" value="Chromosome"/>
</dbReference>
<keyword evidence="1" id="KW-0812">Transmembrane</keyword>
<accession>A0A0A7IAN3</accession>
<keyword evidence="1" id="KW-1133">Transmembrane helix</keyword>
<keyword evidence="1" id="KW-0472">Membrane</keyword>
<organism evidence="2 3">
    <name type="scientific">Bifidobacterium pseudolongum PV8-2</name>
    <dbReference type="NCBI Taxonomy" id="1447715"/>
    <lineage>
        <taxon>Bacteria</taxon>
        <taxon>Bacillati</taxon>
        <taxon>Actinomycetota</taxon>
        <taxon>Actinomycetes</taxon>
        <taxon>Bifidobacteriales</taxon>
        <taxon>Bifidobacteriaceae</taxon>
        <taxon>Bifidobacterium</taxon>
    </lineage>
</organism>